<feature type="signal peptide" evidence="5">
    <location>
        <begin position="1"/>
        <end position="19"/>
    </location>
</feature>
<evidence type="ECO:0000313" key="10">
    <source>
        <dbReference type="Proteomes" id="UP000279972"/>
    </source>
</evidence>
<keyword evidence="2" id="KW-0540">Nuclease</keyword>
<reference evidence="7 10" key="2">
    <citation type="submission" date="2018-11" db="EMBL/GenBank/DDBJ databases">
        <title>Proposal to divide the Flavobacteriaceae and reorganize its genera based on Amino Acid Identity values calculated from whole genome sequences.</title>
        <authorList>
            <person name="Nicholson A.C."/>
            <person name="Gulvik C.A."/>
            <person name="Whitney A.M."/>
            <person name="Humrighouse B.W."/>
            <person name="Bell M."/>
            <person name="Holmes B."/>
            <person name="Steigerwalt A.G."/>
            <person name="Villarma A."/>
            <person name="Sheth M."/>
            <person name="Batra D."/>
            <person name="Pryor J."/>
            <person name="Bernardet J.-F."/>
            <person name="Hugo C."/>
            <person name="Kampfer P."/>
            <person name="Newman J."/>
            <person name="McQuiston J.R."/>
        </authorList>
    </citation>
    <scope>NUCLEOTIDE SEQUENCE [LARGE SCALE GENOMIC DNA]</scope>
    <source>
        <strain evidence="7 10">KC_1864</strain>
    </source>
</reference>
<evidence type="ECO:0000313" key="8">
    <source>
        <dbReference type="EMBL" id="PNW14194.1"/>
    </source>
</evidence>
<feature type="domain" description="Fibronectin type-III" evidence="6">
    <location>
        <begin position="281"/>
        <end position="368"/>
    </location>
</feature>
<dbReference type="Pfam" id="PF00041">
    <property type="entry name" value="fn3"/>
    <property type="match status" value="1"/>
</dbReference>
<keyword evidence="8" id="KW-0255">Endonuclease</keyword>
<dbReference type="InterPro" id="IPR003961">
    <property type="entry name" value="FN3_dom"/>
</dbReference>
<evidence type="ECO:0000256" key="1">
    <source>
        <dbReference type="ARBA" id="ARBA00006429"/>
    </source>
</evidence>
<dbReference type="Pfam" id="PF18962">
    <property type="entry name" value="Por_Secre_tail"/>
    <property type="match status" value="1"/>
</dbReference>
<evidence type="ECO:0000313" key="9">
    <source>
        <dbReference type="Proteomes" id="UP000236262"/>
    </source>
</evidence>
<dbReference type="PROSITE" id="PS50853">
    <property type="entry name" value="FN3"/>
    <property type="match status" value="1"/>
</dbReference>
<dbReference type="InterPro" id="IPR026444">
    <property type="entry name" value="Secre_tail"/>
</dbReference>
<dbReference type="Proteomes" id="UP000279972">
    <property type="component" value="Chromosome"/>
</dbReference>
<comment type="similarity">
    <text evidence="1">Belongs to the EndA/NucM nuclease family.</text>
</comment>
<dbReference type="EMBL" id="PPEH01000003">
    <property type="protein sequence ID" value="PNW14194.1"/>
    <property type="molecule type" value="Genomic_DNA"/>
</dbReference>
<dbReference type="KEGG" id="clac:EG342_09550"/>
<dbReference type="RefSeq" id="WP_103291600.1">
    <property type="nucleotide sequence ID" value="NZ_CP033924.1"/>
</dbReference>
<evidence type="ECO:0000256" key="5">
    <source>
        <dbReference type="SAM" id="SignalP"/>
    </source>
</evidence>
<dbReference type="InterPro" id="IPR036116">
    <property type="entry name" value="FN3_sf"/>
</dbReference>
<feature type="chain" id="PRO_5044593869" evidence="5">
    <location>
        <begin position="20"/>
        <end position="594"/>
    </location>
</feature>
<accession>A0A3G6RLV7</accession>
<reference evidence="8 9" key="1">
    <citation type="submission" date="2018-01" db="EMBL/GenBank/DDBJ databases">
        <title>Draft genome sequences of Chryseobacterium lactis NCTC11390, Chryseobacterium oncorhynchi 701B-08, and Chryseobacterium viscerum 687B-08.</title>
        <authorList>
            <person name="Jeong J.-J."/>
            <person name="Lee Y.J."/>
            <person name="Park B."/>
            <person name="Choi I.-G."/>
            <person name="Kim K.D."/>
        </authorList>
    </citation>
    <scope>NUCLEOTIDE SEQUENCE [LARGE SCALE GENOMIC DNA]</scope>
    <source>
        <strain evidence="8 9">NCTC11390</strain>
    </source>
</reference>
<dbReference type="SUPFAM" id="SSF49265">
    <property type="entry name" value="Fibronectin type III"/>
    <property type="match status" value="1"/>
</dbReference>
<keyword evidence="4" id="KW-0378">Hydrolase</keyword>
<keyword evidence="10" id="KW-1185">Reference proteome</keyword>
<gene>
    <name evidence="8" type="ORF">C1637_10145</name>
    <name evidence="7" type="ORF">EG342_09550</name>
</gene>
<name>A0A3G6RLV7_CHRLC</name>
<evidence type="ECO:0000256" key="4">
    <source>
        <dbReference type="ARBA" id="ARBA00022801"/>
    </source>
</evidence>
<dbReference type="InterPro" id="IPR013783">
    <property type="entry name" value="Ig-like_fold"/>
</dbReference>
<keyword evidence="3 5" id="KW-0732">Signal</keyword>
<protein>
    <submittedName>
        <fullName evidence="8">Endonuclease I</fullName>
    </submittedName>
    <submittedName>
        <fullName evidence="7">T9SS C-terminal target domain-containing protein</fullName>
    </submittedName>
</protein>
<dbReference type="OrthoDB" id="5485925at2"/>
<dbReference type="CDD" id="cd00063">
    <property type="entry name" value="FN3"/>
    <property type="match status" value="1"/>
</dbReference>
<dbReference type="SMART" id="SM00060">
    <property type="entry name" value="FN3"/>
    <property type="match status" value="1"/>
</dbReference>
<dbReference type="Gene3D" id="2.60.40.10">
    <property type="entry name" value="Immunoglobulins"/>
    <property type="match status" value="1"/>
</dbReference>
<sequence length="594" mass="64085">MKRILSFFLLSFAFIHALAQIPPGYYNNASGLTGAPLKTALKNIIENGHVDHGYDGLWNGYTTTDRDYFYENDGTVLDIYSENPTGPDPYNFTPGLKKCGNYSNEGDCYNREHVIPQSLFSSASPMVADIHFIRPTDGKVNGKRSNFPYGKVGTASFTSQNFSKLGNSVSPGYSGTVFEPIDAFKGDIARMIFYFVTRYEAKLSGFTSGGMLGGSAFPGLQPWALQQYLAWHVMDPVSPEEIARNNASYTYQGNRNPFIDHPEYATQIWGDPIVDTTPPTAATNVVASNPTSNSVALNWTAATDNIGVTAYDIYANGTLKTTVDGTLTSTTVTGLSPLTQYTFYIIAKDASGNPSPQSNNAVATTLDGPVGGSCGTEDFETISGAANTYMTATWTNNTITWIATDARVDQTINGKAITIRNGNLTSSTLAGGIQSLTLTTQLKFAGSDGTINVFINNVNVGSVPYSATATTTTINNINVTGNIVIKLTNSLATNRVALDDLSWTCYNGSLGTVDAQKNKSEFTIYPNPIKNNELFVKGENLSKISKADIYDLSGKLIETIANPFKASNKINLKGLTKGVYILKTDNFSTKFIVD</sequence>
<dbReference type="EMBL" id="CP033924">
    <property type="protein sequence ID" value="AZA82129.1"/>
    <property type="molecule type" value="Genomic_DNA"/>
</dbReference>
<organism evidence="8 9">
    <name type="scientific">Chryseobacterium lactis</name>
    <dbReference type="NCBI Taxonomy" id="1241981"/>
    <lineage>
        <taxon>Bacteria</taxon>
        <taxon>Pseudomonadati</taxon>
        <taxon>Bacteroidota</taxon>
        <taxon>Flavobacteriia</taxon>
        <taxon>Flavobacteriales</taxon>
        <taxon>Weeksellaceae</taxon>
        <taxon>Chryseobacterium group</taxon>
        <taxon>Chryseobacterium</taxon>
    </lineage>
</organism>
<dbReference type="SUPFAM" id="SSF54060">
    <property type="entry name" value="His-Me finger endonucleases"/>
    <property type="match status" value="1"/>
</dbReference>
<proteinExistence type="inferred from homology"/>
<dbReference type="Proteomes" id="UP000236262">
    <property type="component" value="Unassembled WGS sequence"/>
</dbReference>
<dbReference type="GO" id="GO:0004519">
    <property type="term" value="F:endonuclease activity"/>
    <property type="evidence" value="ECO:0007669"/>
    <property type="project" value="UniProtKB-KW"/>
</dbReference>
<dbReference type="PANTHER" id="PTHR33607">
    <property type="entry name" value="ENDONUCLEASE-1"/>
    <property type="match status" value="1"/>
</dbReference>
<dbReference type="GO" id="GO:0016787">
    <property type="term" value="F:hydrolase activity"/>
    <property type="evidence" value="ECO:0007669"/>
    <property type="project" value="UniProtKB-KW"/>
</dbReference>
<evidence type="ECO:0000259" key="6">
    <source>
        <dbReference type="PROSITE" id="PS50853"/>
    </source>
</evidence>
<dbReference type="InterPro" id="IPR044925">
    <property type="entry name" value="His-Me_finger_sf"/>
</dbReference>
<dbReference type="PANTHER" id="PTHR33607:SF2">
    <property type="entry name" value="ENDONUCLEASE-1"/>
    <property type="match status" value="1"/>
</dbReference>
<evidence type="ECO:0000256" key="3">
    <source>
        <dbReference type="ARBA" id="ARBA00022729"/>
    </source>
</evidence>
<dbReference type="NCBIfam" id="TIGR04183">
    <property type="entry name" value="Por_Secre_tail"/>
    <property type="match status" value="1"/>
</dbReference>
<dbReference type="AlphaFoldDB" id="A0A3G6RLV7"/>
<evidence type="ECO:0000313" key="7">
    <source>
        <dbReference type="EMBL" id="AZA82129.1"/>
    </source>
</evidence>
<evidence type="ECO:0000256" key="2">
    <source>
        <dbReference type="ARBA" id="ARBA00022722"/>
    </source>
</evidence>
<dbReference type="Pfam" id="PF04231">
    <property type="entry name" value="Endonuclease_1"/>
    <property type="match status" value="1"/>
</dbReference>
<dbReference type="InterPro" id="IPR007346">
    <property type="entry name" value="Endonuclease-I"/>
</dbReference>